<protein>
    <submittedName>
        <fullName evidence="1">Alpha/beta hydrolase</fullName>
    </submittedName>
</protein>
<name>A0A9E7PNL1_9EURY</name>
<gene>
    <name evidence="1" type="ORF">L6E24_05505</name>
</gene>
<dbReference type="KEGG" id="mend:L6E24_05505"/>
<dbReference type="Proteomes" id="UP001060368">
    <property type="component" value="Chromosome"/>
</dbReference>
<dbReference type="Gene3D" id="3.40.50.1820">
    <property type="entry name" value="alpha/beta hydrolase"/>
    <property type="match status" value="1"/>
</dbReference>
<dbReference type="InterPro" id="IPR029058">
    <property type="entry name" value="AB_hydrolase_fold"/>
</dbReference>
<organism evidence="1 2">
    <name type="scientific">Methanoplanus endosymbiosus</name>
    <dbReference type="NCBI Taxonomy" id="33865"/>
    <lineage>
        <taxon>Archaea</taxon>
        <taxon>Methanobacteriati</taxon>
        <taxon>Methanobacteriota</taxon>
        <taxon>Stenosarchaea group</taxon>
        <taxon>Methanomicrobia</taxon>
        <taxon>Methanomicrobiales</taxon>
        <taxon>Methanomicrobiaceae</taxon>
        <taxon>Methanoplanus</taxon>
    </lineage>
</organism>
<evidence type="ECO:0000313" key="1">
    <source>
        <dbReference type="EMBL" id="UUX93573.1"/>
    </source>
</evidence>
<evidence type="ECO:0000313" key="2">
    <source>
        <dbReference type="Proteomes" id="UP001060368"/>
    </source>
</evidence>
<dbReference type="GO" id="GO:0016787">
    <property type="term" value="F:hydrolase activity"/>
    <property type="evidence" value="ECO:0007669"/>
    <property type="project" value="UniProtKB-KW"/>
</dbReference>
<dbReference type="RefSeq" id="WP_257743711.1">
    <property type="nucleotide sequence ID" value="NZ_CP096115.1"/>
</dbReference>
<dbReference type="EMBL" id="CP096115">
    <property type="protein sequence ID" value="UUX93573.1"/>
    <property type="molecule type" value="Genomic_DNA"/>
</dbReference>
<reference evidence="1" key="1">
    <citation type="submission" date="2022-04" db="EMBL/GenBank/DDBJ databases">
        <title>Complete genome of Methanoplanus endosymbiosus DSM 3599.</title>
        <authorList>
            <person name="Chen S.-C."/>
            <person name="You Y.-T."/>
            <person name="Zhou Y.-Z."/>
            <person name="Lai M.-C."/>
        </authorList>
    </citation>
    <scope>NUCLEOTIDE SEQUENCE</scope>
    <source>
        <strain evidence="1">DSM 3599</strain>
    </source>
</reference>
<accession>A0A9E7PNL1</accession>
<sequence length="302" mass="32271">MNYSLFLSLVLISLILFSCGCTDNTSESGYSVSDEGILSVDNSGYSAASTVIYEKDGIISEEVVISVEGSTPVYSVLTYPEDPCCAVVFAPGAGVSAVDHKARAESYAESGIAFLAVDIRGNGGKSKGYPLDISKDLGYYLNGEIPQYYRIVGDLTYGESYLSERFGVPVYAVGSSNGGRYAAIAAAIDSNFSGYFGVSTSGFSFPKGDYSAATLRFIRSINPDNYIGMISPSPVYIFHSPDDNIIEFEYGQDFYTLAGEPKEFIAFNGNHGLNGEVDDNIVNILSESEPESLSDAEPISGI</sequence>
<dbReference type="GeneID" id="74307133"/>
<keyword evidence="1" id="KW-0378">Hydrolase</keyword>
<proteinExistence type="predicted"/>
<dbReference type="AlphaFoldDB" id="A0A9E7PNL1"/>
<dbReference type="SUPFAM" id="SSF53474">
    <property type="entry name" value="alpha/beta-Hydrolases"/>
    <property type="match status" value="1"/>
</dbReference>
<keyword evidence="2" id="KW-1185">Reference proteome</keyword>